<proteinExistence type="predicted"/>
<accession>A0ACB8QFJ7</accession>
<organism evidence="1 2">
    <name type="scientific">Vararia minispora EC-137</name>
    <dbReference type="NCBI Taxonomy" id="1314806"/>
    <lineage>
        <taxon>Eukaryota</taxon>
        <taxon>Fungi</taxon>
        <taxon>Dikarya</taxon>
        <taxon>Basidiomycota</taxon>
        <taxon>Agaricomycotina</taxon>
        <taxon>Agaricomycetes</taxon>
        <taxon>Russulales</taxon>
        <taxon>Lachnocladiaceae</taxon>
        <taxon>Vararia</taxon>
    </lineage>
</organism>
<reference evidence="1" key="1">
    <citation type="submission" date="2021-02" db="EMBL/GenBank/DDBJ databases">
        <authorList>
            <consortium name="DOE Joint Genome Institute"/>
            <person name="Ahrendt S."/>
            <person name="Looney B.P."/>
            <person name="Miyauchi S."/>
            <person name="Morin E."/>
            <person name="Drula E."/>
            <person name="Courty P.E."/>
            <person name="Chicoki N."/>
            <person name="Fauchery L."/>
            <person name="Kohler A."/>
            <person name="Kuo A."/>
            <person name="Labutti K."/>
            <person name="Pangilinan J."/>
            <person name="Lipzen A."/>
            <person name="Riley R."/>
            <person name="Andreopoulos W."/>
            <person name="He G."/>
            <person name="Johnson J."/>
            <person name="Barry K.W."/>
            <person name="Grigoriev I.V."/>
            <person name="Nagy L."/>
            <person name="Hibbett D."/>
            <person name="Henrissat B."/>
            <person name="Matheny P.B."/>
            <person name="Labbe J."/>
            <person name="Martin F."/>
        </authorList>
    </citation>
    <scope>NUCLEOTIDE SEQUENCE</scope>
    <source>
        <strain evidence="1">EC-137</strain>
    </source>
</reference>
<reference evidence="1" key="2">
    <citation type="journal article" date="2022" name="New Phytol.">
        <title>Evolutionary transition to the ectomycorrhizal habit in the genomes of a hyperdiverse lineage of mushroom-forming fungi.</title>
        <authorList>
            <person name="Looney B."/>
            <person name="Miyauchi S."/>
            <person name="Morin E."/>
            <person name="Drula E."/>
            <person name="Courty P.E."/>
            <person name="Kohler A."/>
            <person name="Kuo A."/>
            <person name="LaButti K."/>
            <person name="Pangilinan J."/>
            <person name="Lipzen A."/>
            <person name="Riley R."/>
            <person name="Andreopoulos W."/>
            <person name="He G."/>
            <person name="Johnson J."/>
            <person name="Nolan M."/>
            <person name="Tritt A."/>
            <person name="Barry K.W."/>
            <person name="Grigoriev I.V."/>
            <person name="Nagy L.G."/>
            <person name="Hibbett D."/>
            <person name="Henrissat B."/>
            <person name="Matheny P.B."/>
            <person name="Labbe J."/>
            <person name="Martin F.M."/>
        </authorList>
    </citation>
    <scope>NUCLEOTIDE SEQUENCE</scope>
    <source>
        <strain evidence="1">EC-137</strain>
    </source>
</reference>
<evidence type="ECO:0000313" key="1">
    <source>
        <dbReference type="EMBL" id="KAI0030363.1"/>
    </source>
</evidence>
<protein>
    <submittedName>
        <fullName evidence="1">Uncharacterized protein</fullName>
    </submittedName>
</protein>
<comment type="caution">
    <text evidence="1">The sequence shown here is derived from an EMBL/GenBank/DDBJ whole genome shotgun (WGS) entry which is preliminary data.</text>
</comment>
<evidence type="ECO:0000313" key="2">
    <source>
        <dbReference type="Proteomes" id="UP000814128"/>
    </source>
</evidence>
<dbReference type="Proteomes" id="UP000814128">
    <property type="component" value="Unassembled WGS sequence"/>
</dbReference>
<gene>
    <name evidence="1" type="ORF">K488DRAFT_54382</name>
</gene>
<keyword evidence="2" id="KW-1185">Reference proteome</keyword>
<dbReference type="EMBL" id="MU273625">
    <property type="protein sequence ID" value="KAI0030363.1"/>
    <property type="molecule type" value="Genomic_DNA"/>
</dbReference>
<name>A0ACB8QFJ7_9AGAM</name>
<sequence length="306" mass="33397">MSSGAGTLIVENCQANNELAFTGIAAVDEQLCVLVTFFQIVLDPSSTTVSPLLVEFGLSLPVLVALPFFEMSRAERAPIFAFPLPVALWQIAQVFSAGFCFPFFWLAMIVSGHASTKPNKRTVIDQAHADATFFALCAFFLLPSALMAILKDPVVTAIWQPFPIWMGLAWGMHILVRPSSRYGASGRKMVYSTYIFTFALAAAGHSYAVWPLFGDHAEFAPHFIPGVATSAASTLDSFDAAMNLLKWDMIFSFASSMLGSLWFADTVVEFFAIVGWTVLAAITLGPGAALSGTLLWREWRLNGKQW</sequence>